<evidence type="ECO:0000256" key="3">
    <source>
        <dbReference type="ARBA" id="ARBA00022989"/>
    </source>
</evidence>
<dbReference type="RefSeq" id="WP_224121813.1">
    <property type="nucleotide sequence ID" value="NZ_JAIQZJ010000001.1"/>
</dbReference>
<dbReference type="Gene3D" id="3.60.40.10">
    <property type="entry name" value="PPM-type phosphatase domain"/>
    <property type="match status" value="1"/>
</dbReference>
<dbReference type="SUPFAM" id="SSF81606">
    <property type="entry name" value="PP2C-like"/>
    <property type="match status" value="1"/>
</dbReference>
<dbReference type="InterPro" id="IPR036457">
    <property type="entry name" value="PPM-type-like_dom_sf"/>
</dbReference>
<feature type="transmembrane region" description="Helical" evidence="4">
    <location>
        <begin position="17"/>
        <end position="40"/>
    </location>
</feature>
<evidence type="ECO:0000256" key="1">
    <source>
        <dbReference type="ARBA" id="ARBA00022692"/>
    </source>
</evidence>
<dbReference type="InterPro" id="IPR052016">
    <property type="entry name" value="Bact_Sigma-Reg"/>
</dbReference>
<feature type="domain" description="HAMP" evidence="5">
    <location>
        <begin position="211"/>
        <end position="263"/>
    </location>
</feature>
<dbReference type="PANTHER" id="PTHR43156:SF2">
    <property type="entry name" value="STAGE II SPORULATION PROTEIN E"/>
    <property type="match status" value="1"/>
</dbReference>
<comment type="caution">
    <text evidence="6">The sequence shown here is derived from an EMBL/GenBank/DDBJ whole genome shotgun (WGS) entry which is preliminary data.</text>
</comment>
<dbReference type="PANTHER" id="PTHR43156">
    <property type="entry name" value="STAGE II SPORULATION PROTEIN E-RELATED"/>
    <property type="match status" value="1"/>
</dbReference>
<dbReference type="Gene3D" id="6.10.340.10">
    <property type="match status" value="1"/>
</dbReference>
<dbReference type="InterPro" id="IPR007891">
    <property type="entry name" value="CHASE3"/>
</dbReference>
<name>A0ABS7U908_9ACTN</name>
<protein>
    <submittedName>
        <fullName evidence="6">SpoIIE family protein phosphatase</fullName>
    </submittedName>
</protein>
<dbReference type="PROSITE" id="PS50885">
    <property type="entry name" value="HAMP"/>
    <property type="match status" value="1"/>
</dbReference>
<dbReference type="SMART" id="SM00304">
    <property type="entry name" value="HAMP"/>
    <property type="match status" value="1"/>
</dbReference>
<evidence type="ECO:0000256" key="4">
    <source>
        <dbReference type="SAM" id="Phobius"/>
    </source>
</evidence>
<evidence type="ECO:0000256" key="2">
    <source>
        <dbReference type="ARBA" id="ARBA00022801"/>
    </source>
</evidence>
<sequence>MAGAGATYSARTVVRGVAAVVALLSIAVGILLTVTVAQFVDVQDRIEDELNPARVELGGVLALYVDQETGERGFILTGRDEFLAPYDAAGPQIDEDLALLREQVSPSVWRLVQVMDAAHEQWLRQAVRPELAAARSGDLGRASDLVATGTGRELFDQVRAAHAAADNQIAAEQLAATHRADSLLRRLSFLLALTVLAFLGTTLLGAAAFNRTLLRALAVLGRQSRAVAGGRLDQSVSATGPREVVEVGDDVDTMRRHLLDELDELDASRRAAEALELGEPAVAALQAALAPRPLRRQDLAVAGDIASAEGVLAGDFLDVVELDEHRVAVVLGDVSGHGPAAALVGLRLKIAIETALDRGHLADVAAVARGLLDETPETFVTLVVAIVDLETQTLSYVNAGHPPPLLGATLLDPTGPLVSAVLDDATWEVREVPFGPGDLLIAFSDGVLEARDDAGREFGDAGVRDAVRRAGTLPVDDLVRAVRSEVRDHEHATRDDVTILAVRPG</sequence>
<reference evidence="6 7" key="1">
    <citation type="submission" date="2021-09" db="EMBL/GenBank/DDBJ databases">
        <title>Whole genome sequence of Nocardioides sp. GBK3QG-3.</title>
        <authorList>
            <person name="Tuo L."/>
        </authorList>
    </citation>
    <scope>NUCLEOTIDE SEQUENCE [LARGE SCALE GENOMIC DNA]</scope>
    <source>
        <strain evidence="6 7">GBK3QG-3</strain>
    </source>
</reference>
<dbReference type="Proteomes" id="UP000780875">
    <property type="component" value="Unassembled WGS sequence"/>
</dbReference>
<dbReference type="SMART" id="SM00331">
    <property type="entry name" value="PP2C_SIG"/>
    <property type="match status" value="1"/>
</dbReference>
<keyword evidence="4" id="KW-0472">Membrane</keyword>
<evidence type="ECO:0000313" key="6">
    <source>
        <dbReference type="EMBL" id="MBZ5737463.1"/>
    </source>
</evidence>
<evidence type="ECO:0000259" key="5">
    <source>
        <dbReference type="PROSITE" id="PS50885"/>
    </source>
</evidence>
<evidence type="ECO:0000313" key="7">
    <source>
        <dbReference type="Proteomes" id="UP000780875"/>
    </source>
</evidence>
<keyword evidence="2" id="KW-0378">Hydrolase</keyword>
<dbReference type="InterPro" id="IPR003660">
    <property type="entry name" value="HAMP_dom"/>
</dbReference>
<dbReference type="InterPro" id="IPR001932">
    <property type="entry name" value="PPM-type_phosphatase-like_dom"/>
</dbReference>
<proteinExistence type="predicted"/>
<keyword evidence="1 4" id="KW-0812">Transmembrane</keyword>
<dbReference type="CDD" id="cd19410">
    <property type="entry name" value="HK9-like_sensor"/>
    <property type="match status" value="1"/>
</dbReference>
<dbReference type="EMBL" id="JAIQZJ010000001">
    <property type="protein sequence ID" value="MBZ5737463.1"/>
    <property type="molecule type" value="Genomic_DNA"/>
</dbReference>
<dbReference type="Pfam" id="PF05227">
    <property type="entry name" value="CHASE3"/>
    <property type="match status" value="1"/>
</dbReference>
<feature type="transmembrane region" description="Helical" evidence="4">
    <location>
        <begin position="187"/>
        <end position="209"/>
    </location>
</feature>
<dbReference type="Pfam" id="PF07228">
    <property type="entry name" value="SpoIIE"/>
    <property type="match status" value="1"/>
</dbReference>
<keyword evidence="3 4" id="KW-1133">Transmembrane helix</keyword>
<keyword evidence="7" id="KW-1185">Reference proteome</keyword>
<gene>
    <name evidence="6" type="ORF">K8U61_04755</name>
</gene>
<organism evidence="6 7">
    <name type="scientific">Nocardioides mangrovi</name>
    <dbReference type="NCBI Taxonomy" id="2874580"/>
    <lineage>
        <taxon>Bacteria</taxon>
        <taxon>Bacillati</taxon>
        <taxon>Actinomycetota</taxon>
        <taxon>Actinomycetes</taxon>
        <taxon>Propionibacteriales</taxon>
        <taxon>Nocardioidaceae</taxon>
        <taxon>Nocardioides</taxon>
    </lineage>
</organism>
<accession>A0ABS7U908</accession>